<comment type="caution">
    <text evidence="13">The sequence shown here is derived from an EMBL/GenBank/DDBJ whole genome shotgun (WGS) entry which is preliminary data.</text>
</comment>
<evidence type="ECO:0000256" key="6">
    <source>
        <dbReference type="ARBA" id="ARBA00023015"/>
    </source>
</evidence>
<keyword evidence="6" id="KW-0805">Transcription regulation</keyword>
<keyword evidence="9" id="KW-0539">Nucleus</keyword>
<evidence type="ECO:0000256" key="9">
    <source>
        <dbReference type="ARBA" id="ARBA00023242"/>
    </source>
</evidence>
<feature type="domain" description="PAS" evidence="11">
    <location>
        <begin position="239"/>
        <end position="294"/>
    </location>
</feature>
<dbReference type="GO" id="GO:0045944">
    <property type="term" value="P:positive regulation of transcription by RNA polymerase II"/>
    <property type="evidence" value="ECO:0007669"/>
    <property type="project" value="UniProtKB-ARBA"/>
</dbReference>
<evidence type="ECO:0000256" key="7">
    <source>
        <dbReference type="ARBA" id="ARBA00023125"/>
    </source>
</evidence>
<dbReference type="Pfam" id="PF08447">
    <property type="entry name" value="PAS_3"/>
    <property type="match status" value="1"/>
</dbReference>
<dbReference type="PROSITE" id="PS50888">
    <property type="entry name" value="BHLH"/>
    <property type="match status" value="1"/>
</dbReference>
<proteinExistence type="predicted"/>
<dbReference type="InterPro" id="IPR036638">
    <property type="entry name" value="HLH_DNA-bd_sf"/>
</dbReference>
<dbReference type="InterPro" id="IPR000014">
    <property type="entry name" value="PAS"/>
</dbReference>
<evidence type="ECO:0000256" key="10">
    <source>
        <dbReference type="SAM" id="MobiDB-lite"/>
    </source>
</evidence>
<dbReference type="GO" id="GO:0000981">
    <property type="term" value="F:DNA-binding transcription factor activity, RNA polymerase II-specific"/>
    <property type="evidence" value="ECO:0007669"/>
    <property type="project" value="TreeGrafter"/>
</dbReference>
<evidence type="ECO:0000256" key="4">
    <source>
        <dbReference type="ARBA" id="ARBA00022782"/>
    </source>
</evidence>
<dbReference type="GO" id="GO:0000977">
    <property type="term" value="F:RNA polymerase II transcription regulatory region sequence-specific DNA binding"/>
    <property type="evidence" value="ECO:0007669"/>
    <property type="project" value="TreeGrafter"/>
</dbReference>
<dbReference type="SMART" id="SM00091">
    <property type="entry name" value="PAS"/>
    <property type="match status" value="2"/>
</dbReference>
<accession>A0AAV2Q8Q2</accession>
<dbReference type="SMART" id="SM00086">
    <property type="entry name" value="PAC"/>
    <property type="match status" value="1"/>
</dbReference>
<protein>
    <recommendedName>
        <fullName evidence="15">Single-minded</fullName>
    </recommendedName>
</protein>
<evidence type="ECO:0000256" key="2">
    <source>
        <dbReference type="ARBA" id="ARBA00022473"/>
    </source>
</evidence>
<evidence type="ECO:0000256" key="3">
    <source>
        <dbReference type="ARBA" id="ARBA00022737"/>
    </source>
</evidence>
<dbReference type="Pfam" id="PF00989">
    <property type="entry name" value="PAS"/>
    <property type="match status" value="1"/>
</dbReference>
<dbReference type="Gene3D" id="4.10.280.10">
    <property type="entry name" value="Helix-loop-helix DNA-binding domain"/>
    <property type="match status" value="1"/>
</dbReference>
<dbReference type="InterPro" id="IPR013767">
    <property type="entry name" value="PAS_fold"/>
</dbReference>
<keyword evidence="14" id="KW-1185">Reference proteome</keyword>
<evidence type="ECO:0000259" key="12">
    <source>
        <dbReference type="PROSITE" id="PS50888"/>
    </source>
</evidence>
<dbReference type="FunFam" id="4.10.280.10:FF:000007">
    <property type="entry name" value="single-minded homolog 1 isoform X1"/>
    <property type="match status" value="1"/>
</dbReference>
<dbReference type="FunFam" id="3.30.450.20:FF:000017">
    <property type="entry name" value="SIM bHLH transcription factor 2"/>
    <property type="match status" value="1"/>
</dbReference>
<keyword evidence="8" id="KW-0804">Transcription</keyword>
<evidence type="ECO:0000256" key="8">
    <source>
        <dbReference type="ARBA" id="ARBA00023163"/>
    </source>
</evidence>
<dbReference type="PANTHER" id="PTHR23043:SF36">
    <property type="entry name" value="PROTEIN SINGLE-MINDED"/>
    <property type="match status" value="1"/>
</dbReference>
<dbReference type="FunFam" id="3.30.450.20:FF:000047">
    <property type="entry name" value="SIM bHLH transcription factor 2"/>
    <property type="match status" value="1"/>
</dbReference>
<comment type="subcellular location">
    <subcellularLocation>
        <location evidence="1">Nucleus</location>
    </subcellularLocation>
</comment>
<dbReference type="Pfam" id="PF23171">
    <property type="entry name" value="bHLH_HIF1A"/>
    <property type="match status" value="1"/>
</dbReference>
<evidence type="ECO:0000256" key="5">
    <source>
        <dbReference type="ARBA" id="ARBA00022902"/>
    </source>
</evidence>
<dbReference type="AlphaFoldDB" id="A0AAV2Q8Q2"/>
<keyword evidence="4" id="KW-0221">Differentiation</keyword>
<dbReference type="GO" id="GO:0046983">
    <property type="term" value="F:protein dimerization activity"/>
    <property type="evidence" value="ECO:0007669"/>
    <property type="project" value="InterPro"/>
</dbReference>
<evidence type="ECO:0000259" key="11">
    <source>
        <dbReference type="PROSITE" id="PS50112"/>
    </source>
</evidence>
<dbReference type="GO" id="GO:0007399">
    <property type="term" value="P:nervous system development"/>
    <property type="evidence" value="ECO:0007669"/>
    <property type="project" value="UniProtKB-KW"/>
</dbReference>
<dbReference type="InterPro" id="IPR011598">
    <property type="entry name" value="bHLH_dom"/>
</dbReference>
<evidence type="ECO:0000313" key="13">
    <source>
        <dbReference type="EMBL" id="CAL4070762.1"/>
    </source>
</evidence>
<dbReference type="InterPro" id="IPR013655">
    <property type="entry name" value="PAS_fold_3"/>
</dbReference>
<gene>
    <name evidence="13" type="ORF">MNOR_LOCUS8344</name>
</gene>
<dbReference type="SUPFAM" id="SSF55785">
    <property type="entry name" value="PYP-like sensor domain (PAS domain)"/>
    <property type="match status" value="2"/>
</dbReference>
<dbReference type="EMBL" id="CAXKWB010003863">
    <property type="protein sequence ID" value="CAL4070762.1"/>
    <property type="molecule type" value="Genomic_DNA"/>
</dbReference>
<dbReference type="Proteomes" id="UP001497623">
    <property type="component" value="Unassembled WGS sequence"/>
</dbReference>
<feature type="non-terminal residue" evidence="13">
    <location>
        <position position="710"/>
    </location>
</feature>
<dbReference type="GO" id="GO:0030154">
    <property type="term" value="P:cell differentiation"/>
    <property type="evidence" value="ECO:0007669"/>
    <property type="project" value="UniProtKB-KW"/>
</dbReference>
<dbReference type="PANTHER" id="PTHR23043">
    <property type="entry name" value="HYPOXIA-INDUCIBLE FACTOR 1 ALPHA"/>
    <property type="match status" value="1"/>
</dbReference>
<dbReference type="PROSITE" id="PS50112">
    <property type="entry name" value="PAS"/>
    <property type="match status" value="2"/>
</dbReference>
<keyword evidence="2" id="KW-0217">Developmental protein</keyword>
<keyword evidence="3" id="KW-0677">Repeat</keyword>
<evidence type="ECO:0008006" key="15">
    <source>
        <dbReference type="Google" id="ProtNLM"/>
    </source>
</evidence>
<sequence>MKEKSKNAAWSRREKENAEFLDLAKLLPLPSAITSQLDKASIIRLTTSYLKMRHVFPVGLGDMWDAAPPVANPREAVIKELGSHLLQTLDGFIFVVAPDGKIMYISETASTHLGLSQVELTGSSIYEYIHPHDHEEMTLVLNPPPQPAPTGYVGVRADEEIERTFFIRMKCVLAKRNAGLTTQGYKVIHCSGYLKIKHYTLDMSPYDAPPFLNVGLVAVGHSLPPSAITEVKMHSNMFMFRASLDLKLIFLDARVGVLTGFEPNELIEKTLYQYIHGCDMGHMRFSHHMLLMKGQVTTKYYRFLTRDGGWVWVQSYATIVHNSRSSRPHCIVSVNYVLSDVEMRDTRLSWEQLGPPRAEGVSGWGESSLKGITTPRLKSRVSPYPSPAPTDISQTLQGPSLDIPSSLSLHYPTSVPTPVSALTVPPTPYTDPRLSYYTPPPYNIYDDQYARADLHQYSAAACTTVPLDTSTLHSTTAPLPPTALPTSIPTSVTATAACHYATAKTTSSYDERPWSHGSGSSSCSEDPHVNNTTVTYLNNNNNNTTTEGNHSTGSSMAMYPPHNYYSQVNDKFYSMDKLQYTPASKLEYLDKHTVYSDKVQYYDKLSTYSDKIQYTDKLQYSDKFQYGSSPDVGGGYGVRGVYSYMDVDIAALAAAVVIPTVIDPGGGDGGGTVGMATTHLAGKSQNHTKPGYTSVIVDTQQYQAQNGYVH</sequence>
<dbReference type="SUPFAM" id="SSF47459">
    <property type="entry name" value="HLH, helix-loop-helix DNA-binding domain"/>
    <property type="match status" value="1"/>
</dbReference>
<dbReference type="InterPro" id="IPR001610">
    <property type="entry name" value="PAC"/>
</dbReference>
<keyword evidence="5" id="KW-0524">Neurogenesis</keyword>
<dbReference type="InterPro" id="IPR035965">
    <property type="entry name" value="PAS-like_dom_sf"/>
</dbReference>
<feature type="region of interest" description="Disordered" evidence="10">
    <location>
        <begin position="377"/>
        <end position="397"/>
    </location>
</feature>
<evidence type="ECO:0000313" key="14">
    <source>
        <dbReference type="Proteomes" id="UP001497623"/>
    </source>
</evidence>
<reference evidence="13 14" key="1">
    <citation type="submission" date="2024-05" db="EMBL/GenBank/DDBJ databases">
        <authorList>
            <person name="Wallberg A."/>
        </authorList>
    </citation>
    <scope>NUCLEOTIDE SEQUENCE [LARGE SCALE GENOMIC DNA]</scope>
</reference>
<dbReference type="GO" id="GO:0005634">
    <property type="term" value="C:nucleus"/>
    <property type="evidence" value="ECO:0007669"/>
    <property type="project" value="UniProtKB-SubCell"/>
</dbReference>
<evidence type="ECO:0000256" key="1">
    <source>
        <dbReference type="ARBA" id="ARBA00004123"/>
    </source>
</evidence>
<dbReference type="Gene3D" id="3.30.450.20">
    <property type="entry name" value="PAS domain"/>
    <property type="match status" value="2"/>
</dbReference>
<feature type="domain" description="BHLH" evidence="12">
    <location>
        <begin position="1"/>
        <end position="53"/>
    </location>
</feature>
<keyword evidence="7" id="KW-0238">DNA-binding</keyword>
<organism evidence="13 14">
    <name type="scientific">Meganyctiphanes norvegica</name>
    <name type="common">Northern krill</name>
    <name type="synonym">Thysanopoda norvegica</name>
    <dbReference type="NCBI Taxonomy" id="48144"/>
    <lineage>
        <taxon>Eukaryota</taxon>
        <taxon>Metazoa</taxon>
        <taxon>Ecdysozoa</taxon>
        <taxon>Arthropoda</taxon>
        <taxon>Crustacea</taxon>
        <taxon>Multicrustacea</taxon>
        <taxon>Malacostraca</taxon>
        <taxon>Eumalacostraca</taxon>
        <taxon>Eucarida</taxon>
        <taxon>Euphausiacea</taxon>
        <taxon>Euphausiidae</taxon>
        <taxon>Meganyctiphanes</taxon>
    </lineage>
</organism>
<dbReference type="CDD" id="cd00130">
    <property type="entry name" value="PAS"/>
    <property type="match status" value="2"/>
</dbReference>
<name>A0AAV2Q8Q2_MEGNR</name>
<dbReference type="NCBIfam" id="TIGR00229">
    <property type="entry name" value="sensory_box"/>
    <property type="match status" value="1"/>
</dbReference>
<feature type="domain" description="PAS" evidence="11">
    <location>
        <begin position="78"/>
        <end position="142"/>
    </location>
</feature>